<proteinExistence type="predicted"/>
<evidence type="ECO:0000313" key="1">
    <source>
        <dbReference type="EMBL" id="WVZ06023.1"/>
    </source>
</evidence>
<reference evidence="1 2" key="1">
    <citation type="journal article" date="2023" name="Life. Sci Alliance">
        <title>Evolutionary insights into 3D genome organization and epigenetic landscape of Vigna mungo.</title>
        <authorList>
            <person name="Junaid A."/>
            <person name="Singh B."/>
            <person name="Bhatia S."/>
        </authorList>
    </citation>
    <scope>NUCLEOTIDE SEQUENCE [LARGE SCALE GENOMIC DNA]</scope>
    <source>
        <strain evidence="1">Urdbean</strain>
    </source>
</reference>
<dbReference type="CDD" id="cd09272">
    <property type="entry name" value="RNase_HI_RT_Ty1"/>
    <property type="match status" value="1"/>
</dbReference>
<sequence>MDCVEEIWRDLNQFMSSPTTAQSQETFRILHYLKQAPGLGLFFSTKSSIQLKAFNDSDWAGCLDTRRSITGFSVYIGDSVISWRSKKQPTVSRSSSKVEYRALATTTCELQWLTYLLTDLHIPFKQPALLYCDNLYPPDCCQSAREKVRSRFVKLLPVSSSHQLADIFTKSLSPSLFSNLRTKLGMFNLYSHLKWAS</sequence>
<name>A0AAQ3NCR5_VIGMU</name>
<dbReference type="AlphaFoldDB" id="A0AAQ3NCR5"/>
<gene>
    <name evidence="1" type="ORF">V8G54_019369</name>
</gene>
<dbReference type="Proteomes" id="UP001374535">
    <property type="component" value="Chromosome 6"/>
</dbReference>
<dbReference type="EMBL" id="CP144695">
    <property type="protein sequence ID" value="WVZ06023.1"/>
    <property type="molecule type" value="Genomic_DNA"/>
</dbReference>
<accession>A0AAQ3NCR5</accession>
<dbReference type="PANTHER" id="PTHR11439">
    <property type="entry name" value="GAG-POL-RELATED RETROTRANSPOSON"/>
    <property type="match status" value="1"/>
</dbReference>
<dbReference type="PANTHER" id="PTHR11439:SF463">
    <property type="entry name" value="REVERSE TRANSCRIPTASE TY1_COPIA-TYPE DOMAIN-CONTAINING PROTEIN"/>
    <property type="match status" value="1"/>
</dbReference>
<organism evidence="1 2">
    <name type="scientific">Vigna mungo</name>
    <name type="common">Black gram</name>
    <name type="synonym">Phaseolus mungo</name>
    <dbReference type="NCBI Taxonomy" id="3915"/>
    <lineage>
        <taxon>Eukaryota</taxon>
        <taxon>Viridiplantae</taxon>
        <taxon>Streptophyta</taxon>
        <taxon>Embryophyta</taxon>
        <taxon>Tracheophyta</taxon>
        <taxon>Spermatophyta</taxon>
        <taxon>Magnoliopsida</taxon>
        <taxon>eudicotyledons</taxon>
        <taxon>Gunneridae</taxon>
        <taxon>Pentapetalae</taxon>
        <taxon>rosids</taxon>
        <taxon>fabids</taxon>
        <taxon>Fabales</taxon>
        <taxon>Fabaceae</taxon>
        <taxon>Papilionoideae</taxon>
        <taxon>50 kb inversion clade</taxon>
        <taxon>NPAAA clade</taxon>
        <taxon>indigoferoid/millettioid clade</taxon>
        <taxon>Phaseoleae</taxon>
        <taxon>Vigna</taxon>
    </lineage>
</organism>
<protein>
    <submittedName>
        <fullName evidence="1">Uncharacterized protein</fullName>
    </submittedName>
</protein>
<evidence type="ECO:0000313" key="2">
    <source>
        <dbReference type="Proteomes" id="UP001374535"/>
    </source>
</evidence>
<keyword evidence="2" id="KW-1185">Reference proteome</keyword>